<dbReference type="Proteomes" id="UP000297245">
    <property type="component" value="Unassembled WGS sequence"/>
</dbReference>
<name>A0A4S8L064_DENBC</name>
<evidence type="ECO:0000313" key="1">
    <source>
        <dbReference type="EMBL" id="THU81762.1"/>
    </source>
</evidence>
<organism evidence="1 2">
    <name type="scientific">Dendrothele bispora (strain CBS 962.96)</name>
    <dbReference type="NCBI Taxonomy" id="1314807"/>
    <lineage>
        <taxon>Eukaryota</taxon>
        <taxon>Fungi</taxon>
        <taxon>Dikarya</taxon>
        <taxon>Basidiomycota</taxon>
        <taxon>Agaricomycotina</taxon>
        <taxon>Agaricomycetes</taxon>
        <taxon>Agaricomycetidae</taxon>
        <taxon>Agaricales</taxon>
        <taxon>Agaricales incertae sedis</taxon>
        <taxon>Dendrothele</taxon>
    </lineage>
</organism>
<protein>
    <submittedName>
        <fullName evidence="1">Uncharacterized protein</fullName>
    </submittedName>
</protein>
<evidence type="ECO:0000313" key="2">
    <source>
        <dbReference type="Proteomes" id="UP000297245"/>
    </source>
</evidence>
<proteinExistence type="predicted"/>
<keyword evidence="2" id="KW-1185">Reference proteome</keyword>
<accession>A0A4S8L064</accession>
<dbReference type="AlphaFoldDB" id="A0A4S8L064"/>
<sequence length="100" mass="10827">MTRSLEARRGEGGGAAITSTGGGVLCLIIRQRAPIAVSSDADFSTIGIQTSLGFGEAFQFKYIRAIENVNPICPHLHPAFDQEQFGDVWSWLFTAIEKSP</sequence>
<dbReference type="EMBL" id="ML179782">
    <property type="protein sequence ID" value="THU81762.1"/>
    <property type="molecule type" value="Genomic_DNA"/>
</dbReference>
<gene>
    <name evidence="1" type="ORF">K435DRAFT_808816</name>
</gene>
<reference evidence="1 2" key="1">
    <citation type="journal article" date="2019" name="Nat. Ecol. Evol.">
        <title>Megaphylogeny resolves global patterns of mushroom evolution.</title>
        <authorList>
            <person name="Varga T."/>
            <person name="Krizsan K."/>
            <person name="Foldi C."/>
            <person name="Dima B."/>
            <person name="Sanchez-Garcia M."/>
            <person name="Sanchez-Ramirez S."/>
            <person name="Szollosi G.J."/>
            <person name="Szarkandi J.G."/>
            <person name="Papp V."/>
            <person name="Albert L."/>
            <person name="Andreopoulos W."/>
            <person name="Angelini C."/>
            <person name="Antonin V."/>
            <person name="Barry K.W."/>
            <person name="Bougher N.L."/>
            <person name="Buchanan P."/>
            <person name="Buyck B."/>
            <person name="Bense V."/>
            <person name="Catcheside P."/>
            <person name="Chovatia M."/>
            <person name="Cooper J."/>
            <person name="Damon W."/>
            <person name="Desjardin D."/>
            <person name="Finy P."/>
            <person name="Geml J."/>
            <person name="Haridas S."/>
            <person name="Hughes K."/>
            <person name="Justo A."/>
            <person name="Karasinski D."/>
            <person name="Kautmanova I."/>
            <person name="Kiss B."/>
            <person name="Kocsube S."/>
            <person name="Kotiranta H."/>
            <person name="LaButti K.M."/>
            <person name="Lechner B.E."/>
            <person name="Liimatainen K."/>
            <person name="Lipzen A."/>
            <person name="Lukacs Z."/>
            <person name="Mihaltcheva S."/>
            <person name="Morgado L.N."/>
            <person name="Niskanen T."/>
            <person name="Noordeloos M.E."/>
            <person name="Ohm R.A."/>
            <person name="Ortiz-Santana B."/>
            <person name="Ovrebo C."/>
            <person name="Racz N."/>
            <person name="Riley R."/>
            <person name="Savchenko A."/>
            <person name="Shiryaev A."/>
            <person name="Soop K."/>
            <person name="Spirin V."/>
            <person name="Szebenyi C."/>
            <person name="Tomsovsky M."/>
            <person name="Tulloss R.E."/>
            <person name="Uehling J."/>
            <person name="Grigoriev I.V."/>
            <person name="Vagvolgyi C."/>
            <person name="Papp T."/>
            <person name="Martin F.M."/>
            <person name="Miettinen O."/>
            <person name="Hibbett D.S."/>
            <person name="Nagy L.G."/>
        </authorList>
    </citation>
    <scope>NUCLEOTIDE SEQUENCE [LARGE SCALE GENOMIC DNA]</scope>
    <source>
        <strain evidence="1 2">CBS 962.96</strain>
    </source>
</reference>